<dbReference type="EC" id="2.4.1.255" evidence="3"/>
<organism evidence="11 12">
    <name type="scientific">Ralstonia syzygii</name>
    <dbReference type="NCBI Taxonomy" id="28097"/>
    <lineage>
        <taxon>Bacteria</taxon>
        <taxon>Pseudomonadati</taxon>
        <taxon>Pseudomonadota</taxon>
        <taxon>Betaproteobacteria</taxon>
        <taxon>Burkholderiales</taxon>
        <taxon>Burkholderiaceae</taxon>
        <taxon>Ralstonia</taxon>
        <taxon>Ralstonia solanacearum species complex</taxon>
    </lineage>
</organism>
<proteinExistence type="inferred from homology"/>
<evidence type="ECO:0000256" key="3">
    <source>
        <dbReference type="ARBA" id="ARBA00011970"/>
    </source>
</evidence>
<dbReference type="Gene3D" id="3.40.50.2000">
    <property type="entry name" value="Glycogen Phosphorylase B"/>
    <property type="match status" value="1"/>
</dbReference>
<comment type="similarity">
    <text evidence="2">Belongs to the glycosyltransferase 41 family. O-GlcNAc transferase subfamily.</text>
</comment>
<keyword evidence="5" id="KW-0808">Transferase</keyword>
<dbReference type="Gene3D" id="3.40.50.11380">
    <property type="match status" value="1"/>
</dbReference>
<dbReference type="PANTHER" id="PTHR44998:SF1">
    <property type="entry name" value="UDP-N-ACETYLGLUCOSAMINE--PEPTIDE N-ACETYLGLUCOSAMINYLTRANSFERASE 110 KDA SUBUNIT"/>
    <property type="match status" value="1"/>
</dbReference>
<evidence type="ECO:0000256" key="2">
    <source>
        <dbReference type="ARBA" id="ARBA00005386"/>
    </source>
</evidence>
<dbReference type="Pfam" id="PF13844">
    <property type="entry name" value="Glyco_transf_41"/>
    <property type="match status" value="2"/>
</dbReference>
<sequence length="675" mass="73367">MTTNSSRTPQNQTPRAGSSKTQSALPFLQMLLGSGRFKEAFLAAASISEQESNPVILNIAAIAAREANDLASADLYWSRCIEQFPQDGNAYINRGNLLAESGDAEQAEHAYLKAIELNPDTPDAWYNLGNLYSRSRQYQAALGPYREALKRVAGRPDLHNSMGCACSELGLTDEALQHLQRAVQLAPRYAEAWLNLGLLHRDTRQLKAAVDALQHAAIPGDPSEAQALSELAMVQMSMCDWAAAARSEARLLGLLRAGRATGVAPFVTLALPNGTASDQRMAAAQATRQAAPVITPVTGDPAPRSPGRIRVGYLSADFHAHATAYLLAGVLEHRDTSRFETFLYSYGPQTDDDMQRRLRAACEHFVHIAPLSDGQAAQRIASDDLDLLIDLKGFTKHARLDIGAMRPAPVLVNWLGYPGTLGSKRLADYLIGDPVVTPVSQQAQFEETLALMPHCYQPTDSRRETLPPPDRAGVGLPADGFVFCCFNQAYKITEARANTWFTILSRTPGSVLWLLEPDASAKAALLESARRHGVESHRLVFAPQVAQREHIARLQLADLALDTFPYTSHTTASDLLWAGVPLLTRMGDTMASRVAASILQAAGLHDLVVTTEEDYVDAAVRLAGDAQALASVRLHAQAARNTPLFDTRTFARDLETLFGRIVERSADAMPDPIVL</sequence>
<dbReference type="PROSITE" id="PS50005">
    <property type="entry name" value="TPR"/>
    <property type="match status" value="3"/>
</dbReference>
<dbReference type="Proteomes" id="UP000677898">
    <property type="component" value="Plasmid pLLRS-1"/>
</dbReference>
<feature type="repeat" description="TPR" evidence="8">
    <location>
        <begin position="88"/>
        <end position="121"/>
    </location>
</feature>
<gene>
    <name evidence="11" type="ORF">GO998_20775</name>
</gene>
<reference evidence="11 12" key="1">
    <citation type="journal article" date="2021" name="Phytopathology">
        <title>Complete genome sequence of Ralstonia syzygii subsp. indonesiensis strain LLRS-1, isolated from wilted tobacco in China.</title>
        <authorList>
            <person name="Lu C.H."/>
            <person name="Li J.Y."/>
            <person name="Mi M.G."/>
            <person name="Lin Z.L."/>
            <person name="Jiang N."/>
            <person name="Gai X."/>
            <person name="Ma J.H."/>
            <person name="Lei L.P."/>
            <person name="Xia Z.Y."/>
        </authorList>
    </citation>
    <scope>NUCLEOTIDE SEQUENCE [LARGE SCALE GENOMIC DNA]</scope>
    <source>
        <strain evidence="11 12">LLRS-1</strain>
    </source>
</reference>
<keyword evidence="11" id="KW-0614">Plasmid</keyword>
<feature type="domain" description="O-GlcNAc transferase C-terminal" evidence="10">
    <location>
        <begin position="304"/>
        <end position="460"/>
    </location>
</feature>
<evidence type="ECO:0000256" key="1">
    <source>
        <dbReference type="ARBA" id="ARBA00004922"/>
    </source>
</evidence>
<keyword evidence="12" id="KW-1185">Reference proteome</keyword>
<evidence type="ECO:0000313" key="11">
    <source>
        <dbReference type="EMBL" id="QUP56147.1"/>
    </source>
</evidence>
<name>A0ABX7ZMD4_9RALS</name>
<evidence type="ECO:0000256" key="8">
    <source>
        <dbReference type="PROSITE-ProRule" id="PRU00339"/>
    </source>
</evidence>
<protein>
    <recommendedName>
        <fullName evidence="3">protein O-GlcNAc transferase</fullName>
        <ecNumber evidence="3">2.4.1.255</ecNumber>
    </recommendedName>
</protein>
<dbReference type="Gene3D" id="1.25.40.10">
    <property type="entry name" value="Tetratricopeptide repeat domain"/>
    <property type="match status" value="2"/>
</dbReference>
<evidence type="ECO:0000256" key="7">
    <source>
        <dbReference type="ARBA" id="ARBA00022803"/>
    </source>
</evidence>
<evidence type="ECO:0000256" key="9">
    <source>
        <dbReference type="SAM" id="MobiDB-lite"/>
    </source>
</evidence>
<dbReference type="SUPFAM" id="SSF48452">
    <property type="entry name" value="TPR-like"/>
    <property type="match status" value="1"/>
</dbReference>
<evidence type="ECO:0000259" key="10">
    <source>
        <dbReference type="Pfam" id="PF13844"/>
    </source>
</evidence>
<dbReference type="PROSITE" id="PS50293">
    <property type="entry name" value="TPR_REGION"/>
    <property type="match status" value="1"/>
</dbReference>
<feature type="domain" description="O-GlcNAc transferase C-terminal" evidence="10">
    <location>
        <begin position="471"/>
        <end position="654"/>
    </location>
</feature>
<dbReference type="PANTHER" id="PTHR44998">
    <property type="match status" value="1"/>
</dbReference>
<dbReference type="InterPro" id="IPR029489">
    <property type="entry name" value="OGT/SEC/SPY_C"/>
</dbReference>
<feature type="repeat" description="TPR" evidence="8">
    <location>
        <begin position="156"/>
        <end position="189"/>
    </location>
</feature>
<feature type="repeat" description="TPR" evidence="8">
    <location>
        <begin position="122"/>
        <end position="155"/>
    </location>
</feature>
<evidence type="ECO:0000313" key="12">
    <source>
        <dbReference type="Proteomes" id="UP000677898"/>
    </source>
</evidence>
<dbReference type="Pfam" id="PF13414">
    <property type="entry name" value="TPR_11"/>
    <property type="match status" value="2"/>
</dbReference>
<geneLocation type="plasmid" evidence="11 12">
    <name>pLLRS-1</name>
</geneLocation>
<keyword evidence="4" id="KW-0328">Glycosyltransferase</keyword>
<accession>A0ABX7ZMD4</accession>
<evidence type="ECO:0000256" key="4">
    <source>
        <dbReference type="ARBA" id="ARBA00022676"/>
    </source>
</evidence>
<dbReference type="InterPro" id="IPR019734">
    <property type="entry name" value="TPR_rpt"/>
</dbReference>
<keyword evidence="6" id="KW-0677">Repeat</keyword>
<feature type="region of interest" description="Disordered" evidence="9">
    <location>
        <begin position="1"/>
        <end position="22"/>
    </location>
</feature>
<evidence type="ECO:0000256" key="5">
    <source>
        <dbReference type="ARBA" id="ARBA00022679"/>
    </source>
</evidence>
<keyword evidence="7 8" id="KW-0802">TPR repeat</keyword>
<comment type="pathway">
    <text evidence="1">Protein modification; protein glycosylation.</text>
</comment>
<dbReference type="EMBL" id="CP046730">
    <property type="protein sequence ID" value="QUP56147.1"/>
    <property type="molecule type" value="Genomic_DNA"/>
</dbReference>
<evidence type="ECO:0000256" key="6">
    <source>
        <dbReference type="ARBA" id="ARBA00022737"/>
    </source>
</evidence>
<dbReference type="InterPro" id="IPR011990">
    <property type="entry name" value="TPR-like_helical_dom_sf"/>
</dbReference>
<dbReference type="SMART" id="SM00028">
    <property type="entry name" value="TPR"/>
    <property type="match status" value="5"/>
</dbReference>